<dbReference type="InterPro" id="IPR007065">
    <property type="entry name" value="HPP"/>
</dbReference>
<sequence length="367" mass="38615">MRTWYHHLYPALPAFHVREQLRAGIGAMLGISLCALLVSVGVALGALSLHLLAPLGATAVLVFCVPNSPLAQPWSAIVGNMTAALVALLAVQIVPGPWSTGVAVGAAIIAVMFVRALHPPGGAVALLTALDPAPTLQAGLLFALLPVGSATALLVLAAVLYNRATGRVYPFRQPDTGDAGELGLRLGLSNEQLGALLDRFNQTTNLGVADLGRLLAAAEAEAAQHRFDGTTCADIMTTDLITVRPHTTLPEAARIFRSHAIKSLPVVDGDMTLRGLVLQADLLEVVAAQDRPLTWRARTTSRAVSSVMRPADRAVRHDLPVGALLNRLAAQGSEVIPVQQDDRLVGILTRSDIIRLLLRGADERAAA</sequence>
<dbReference type="Proteomes" id="UP000245390">
    <property type="component" value="Unassembled WGS sequence"/>
</dbReference>
<dbReference type="PANTHER" id="PTHR33741">
    <property type="entry name" value="TRANSMEMBRANE PROTEIN DDB_G0269096-RELATED"/>
    <property type="match status" value="1"/>
</dbReference>
<dbReference type="SMART" id="SM00116">
    <property type="entry name" value="CBS"/>
    <property type="match status" value="2"/>
</dbReference>
<evidence type="ECO:0000256" key="2">
    <source>
        <dbReference type="SAM" id="Phobius"/>
    </source>
</evidence>
<dbReference type="InterPro" id="IPR046342">
    <property type="entry name" value="CBS_dom_sf"/>
</dbReference>
<organism evidence="4 5">
    <name type="scientific">Silicimonas algicola</name>
    <dbReference type="NCBI Taxonomy" id="1826607"/>
    <lineage>
        <taxon>Bacteria</taxon>
        <taxon>Pseudomonadati</taxon>
        <taxon>Pseudomonadota</taxon>
        <taxon>Alphaproteobacteria</taxon>
        <taxon>Rhodobacterales</taxon>
        <taxon>Paracoccaceae</taxon>
    </lineage>
</organism>
<evidence type="ECO:0000259" key="3">
    <source>
        <dbReference type="PROSITE" id="PS51371"/>
    </source>
</evidence>
<dbReference type="Gene3D" id="3.10.580.10">
    <property type="entry name" value="CBS-domain"/>
    <property type="match status" value="1"/>
</dbReference>
<dbReference type="InterPro" id="IPR000644">
    <property type="entry name" value="CBS_dom"/>
</dbReference>
<dbReference type="KEGG" id="salo:EF888_16950"/>
<protein>
    <submittedName>
        <fullName evidence="4">Tryptophan synthase alpha chain</fullName>
    </submittedName>
</protein>
<keyword evidence="5" id="KW-1185">Reference proteome</keyword>
<accession>A0A316FQX0</accession>
<keyword evidence="2" id="KW-0812">Transmembrane</keyword>
<dbReference type="SUPFAM" id="SSF54631">
    <property type="entry name" value="CBS-domain pair"/>
    <property type="match status" value="1"/>
</dbReference>
<comment type="caution">
    <text evidence="4">The sequence shown here is derived from an EMBL/GenBank/DDBJ whole genome shotgun (WGS) entry which is preliminary data.</text>
</comment>
<feature type="transmembrane region" description="Helical" evidence="2">
    <location>
        <begin position="21"/>
        <end position="53"/>
    </location>
</feature>
<keyword evidence="1" id="KW-0129">CBS domain</keyword>
<feature type="transmembrane region" description="Helical" evidence="2">
    <location>
        <begin position="138"/>
        <end position="161"/>
    </location>
</feature>
<dbReference type="AlphaFoldDB" id="A0A316FQX0"/>
<dbReference type="RefSeq" id="WP_109761258.1">
    <property type="nucleotide sequence ID" value="NZ_QGGV01000020.1"/>
</dbReference>
<dbReference type="EMBL" id="QGGV01000020">
    <property type="protein sequence ID" value="PWK50116.1"/>
    <property type="molecule type" value="Genomic_DNA"/>
</dbReference>
<dbReference type="Pfam" id="PF00571">
    <property type="entry name" value="CBS"/>
    <property type="match status" value="2"/>
</dbReference>
<evidence type="ECO:0000313" key="4">
    <source>
        <dbReference type="EMBL" id="PWK50116.1"/>
    </source>
</evidence>
<feature type="transmembrane region" description="Helical" evidence="2">
    <location>
        <begin position="73"/>
        <end position="91"/>
    </location>
</feature>
<keyword evidence="2" id="KW-0472">Membrane</keyword>
<feature type="domain" description="CBS" evidence="3">
    <location>
        <begin position="236"/>
        <end position="293"/>
    </location>
</feature>
<dbReference type="Pfam" id="PF04982">
    <property type="entry name" value="TM_HPP"/>
    <property type="match status" value="1"/>
</dbReference>
<dbReference type="OrthoDB" id="9811720at2"/>
<feature type="transmembrane region" description="Helical" evidence="2">
    <location>
        <begin position="98"/>
        <end position="118"/>
    </location>
</feature>
<name>A0A316FQX0_9RHOB</name>
<dbReference type="InterPro" id="IPR058581">
    <property type="entry name" value="TM_HPP"/>
</dbReference>
<reference evidence="4 5" key="1">
    <citation type="submission" date="2018-05" db="EMBL/GenBank/DDBJ databases">
        <title>Genomic Encyclopedia of Type Strains, Phase IV (KMG-IV): sequencing the most valuable type-strain genomes for metagenomic binning, comparative biology and taxonomic classification.</title>
        <authorList>
            <person name="Goeker M."/>
        </authorList>
    </citation>
    <scope>NUCLEOTIDE SEQUENCE [LARGE SCALE GENOMIC DNA]</scope>
    <source>
        <strain evidence="4 5">DSM 103371</strain>
    </source>
</reference>
<feature type="domain" description="CBS" evidence="3">
    <location>
        <begin position="308"/>
        <end position="363"/>
    </location>
</feature>
<evidence type="ECO:0000313" key="5">
    <source>
        <dbReference type="Proteomes" id="UP000245390"/>
    </source>
</evidence>
<gene>
    <name evidence="4" type="ORF">C8D95_1201</name>
</gene>
<dbReference type="PANTHER" id="PTHR33741:SF5">
    <property type="entry name" value="TRANSMEMBRANE PROTEIN DDB_G0269096-RELATED"/>
    <property type="match status" value="1"/>
</dbReference>
<evidence type="ECO:0000256" key="1">
    <source>
        <dbReference type="PROSITE-ProRule" id="PRU00703"/>
    </source>
</evidence>
<keyword evidence="2" id="KW-1133">Transmembrane helix</keyword>
<dbReference type="PROSITE" id="PS51371">
    <property type="entry name" value="CBS"/>
    <property type="match status" value="2"/>
</dbReference>
<proteinExistence type="predicted"/>